<protein>
    <recommendedName>
        <fullName evidence="7">Rhodopsin domain-containing protein</fullName>
    </recommendedName>
</protein>
<feature type="transmembrane region" description="Helical" evidence="6">
    <location>
        <begin position="164"/>
        <end position="190"/>
    </location>
</feature>
<feature type="transmembrane region" description="Helical" evidence="6">
    <location>
        <begin position="210"/>
        <end position="233"/>
    </location>
</feature>
<accession>A0A9P4WNU1</accession>
<gene>
    <name evidence="8" type="ORF">E8E12_007944</name>
</gene>
<keyword evidence="4 6" id="KW-0472">Membrane</keyword>
<dbReference type="GO" id="GO:0016020">
    <property type="term" value="C:membrane"/>
    <property type="evidence" value="ECO:0007669"/>
    <property type="project" value="UniProtKB-SubCell"/>
</dbReference>
<comment type="similarity">
    <text evidence="5">Belongs to the SAT4 family.</text>
</comment>
<name>A0A9P4WNU1_9PLEO</name>
<comment type="subcellular location">
    <subcellularLocation>
        <location evidence="1">Membrane</location>
        <topology evidence="1">Multi-pass membrane protein</topology>
    </subcellularLocation>
</comment>
<organism evidence="8 9">
    <name type="scientific">Didymella heteroderae</name>
    <dbReference type="NCBI Taxonomy" id="1769908"/>
    <lineage>
        <taxon>Eukaryota</taxon>
        <taxon>Fungi</taxon>
        <taxon>Dikarya</taxon>
        <taxon>Ascomycota</taxon>
        <taxon>Pezizomycotina</taxon>
        <taxon>Dothideomycetes</taxon>
        <taxon>Pleosporomycetidae</taxon>
        <taxon>Pleosporales</taxon>
        <taxon>Pleosporineae</taxon>
        <taxon>Didymellaceae</taxon>
        <taxon>Didymella</taxon>
    </lineage>
</organism>
<evidence type="ECO:0000256" key="3">
    <source>
        <dbReference type="ARBA" id="ARBA00022989"/>
    </source>
</evidence>
<evidence type="ECO:0000313" key="8">
    <source>
        <dbReference type="EMBL" id="KAF3037528.1"/>
    </source>
</evidence>
<dbReference type="OrthoDB" id="4682787at2759"/>
<reference evidence="8" key="1">
    <citation type="submission" date="2019-04" db="EMBL/GenBank/DDBJ databases">
        <title>Sequencing of skin fungus with MAO and IRED activity.</title>
        <authorList>
            <person name="Marsaioli A.J."/>
            <person name="Bonatto J.M.C."/>
            <person name="Reis Junior O."/>
        </authorList>
    </citation>
    <scope>NUCLEOTIDE SEQUENCE</scope>
    <source>
        <strain evidence="8">28M1</strain>
    </source>
</reference>
<dbReference type="PANTHER" id="PTHR33048">
    <property type="entry name" value="PTH11-LIKE INTEGRAL MEMBRANE PROTEIN (AFU_ORTHOLOGUE AFUA_5G11245)"/>
    <property type="match status" value="1"/>
</dbReference>
<dbReference type="InterPro" id="IPR049326">
    <property type="entry name" value="Rhodopsin_dom_fungi"/>
</dbReference>
<dbReference type="Proteomes" id="UP000758155">
    <property type="component" value="Unassembled WGS sequence"/>
</dbReference>
<feature type="transmembrane region" description="Helical" evidence="6">
    <location>
        <begin position="245"/>
        <end position="267"/>
    </location>
</feature>
<feature type="transmembrane region" description="Helical" evidence="6">
    <location>
        <begin position="47"/>
        <end position="68"/>
    </location>
</feature>
<feature type="domain" description="Rhodopsin" evidence="7">
    <location>
        <begin position="68"/>
        <end position="306"/>
    </location>
</feature>
<evidence type="ECO:0000256" key="1">
    <source>
        <dbReference type="ARBA" id="ARBA00004141"/>
    </source>
</evidence>
<proteinExistence type="inferred from homology"/>
<sequence>MTPFDPVDLLLLLQECSNETATSFNASCPALAPPDGELPLNPNAPSMWSTTLGTLAACCVMIAIGVALRMFTRIHIVKRFFALEDTLIIIATIFFAPIAGLQLKAYQYGASKHQWNVTIGDLYIALRYVYAVQIFYCLALYSAKISILLQIKHIFEGTQQRKAFIFWASWALIISVSCAYLSTLMVLIFSCTPVRKAWDPLIPGRCHNSSAGYISGAINLISDVAVLLLPVTGVAKLQMETRKKVAVSAVFATGLIACSVSALRLYYSSHEAKSKDKTYWLALVGLCGAVEIAMVILCGCFTSFPRFLQWLRHERTGSKRYGSRQYKKSYGYASEDQSRNYGYGSESQSRLRYETPPPMRMGRLGVMNEVRAAHQDWRLLR</sequence>
<evidence type="ECO:0000256" key="4">
    <source>
        <dbReference type="ARBA" id="ARBA00023136"/>
    </source>
</evidence>
<comment type="caution">
    <text evidence="8">The sequence shown here is derived from an EMBL/GenBank/DDBJ whole genome shotgun (WGS) entry which is preliminary data.</text>
</comment>
<dbReference type="PANTHER" id="PTHR33048:SF47">
    <property type="entry name" value="INTEGRAL MEMBRANE PROTEIN-RELATED"/>
    <property type="match status" value="1"/>
</dbReference>
<evidence type="ECO:0000256" key="6">
    <source>
        <dbReference type="SAM" id="Phobius"/>
    </source>
</evidence>
<dbReference type="Pfam" id="PF20684">
    <property type="entry name" value="Fung_rhodopsin"/>
    <property type="match status" value="1"/>
</dbReference>
<dbReference type="EMBL" id="SWKV01000042">
    <property type="protein sequence ID" value="KAF3037528.1"/>
    <property type="molecule type" value="Genomic_DNA"/>
</dbReference>
<feature type="transmembrane region" description="Helical" evidence="6">
    <location>
        <begin position="279"/>
        <end position="304"/>
    </location>
</feature>
<evidence type="ECO:0000259" key="7">
    <source>
        <dbReference type="Pfam" id="PF20684"/>
    </source>
</evidence>
<feature type="transmembrane region" description="Helical" evidence="6">
    <location>
        <begin position="80"/>
        <end position="102"/>
    </location>
</feature>
<feature type="transmembrane region" description="Helical" evidence="6">
    <location>
        <begin position="122"/>
        <end position="143"/>
    </location>
</feature>
<dbReference type="InterPro" id="IPR052337">
    <property type="entry name" value="SAT4-like"/>
</dbReference>
<evidence type="ECO:0000256" key="5">
    <source>
        <dbReference type="ARBA" id="ARBA00038359"/>
    </source>
</evidence>
<evidence type="ECO:0000256" key="2">
    <source>
        <dbReference type="ARBA" id="ARBA00022692"/>
    </source>
</evidence>
<keyword evidence="3 6" id="KW-1133">Transmembrane helix</keyword>
<keyword evidence="2 6" id="KW-0812">Transmembrane</keyword>
<keyword evidence="9" id="KW-1185">Reference proteome</keyword>
<evidence type="ECO:0000313" key="9">
    <source>
        <dbReference type="Proteomes" id="UP000758155"/>
    </source>
</evidence>
<dbReference type="AlphaFoldDB" id="A0A9P4WNU1"/>